<comment type="function">
    <text evidence="2">Catalyzes the reduction of dTDP-6-deoxy-L-lyxo-4-hexulose to yield dTDP-L-rhamnose.</text>
</comment>
<evidence type="ECO:0000313" key="5">
    <source>
        <dbReference type="Proteomes" id="UP000183967"/>
    </source>
</evidence>
<evidence type="ECO:0000259" key="3">
    <source>
        <dbReference type="Pfam" id="PF04321"/>
    </source>
</evidence>
<dbReference type="InterPro" id="IPR029903">
    <property type="entry name" value="RmlD-like-bd"/>
</dbReference>
<dbReference type="EC" id="1.1.1.133" evidence="2"/>
<dbReference type="Pfam" id="PF04321">
    <property type="entry name" value="RmlD_sub_bind"/>
    <property type="match status" value="1"/>
</dbReference>
<dbReference type="InterPro" id="IPR036291">
    <property type="entry name" value="NAD(P)-bd_dom_sf"/>
</dbReference>
<reference evidence="5" key="1">
    <citation type="submission" date="2016-11" db="EMBL/GenBank/DDBJ databases">
        <authorList>
            <person name="Varghese N."/>
            <person name="Submissions S."/>
        </authorList>
    </citation>
    <scope>NUCLEOTIDE SEQUENCE [LARGE SCALE GENOMIC DNA]</scope>
    <source>
        <strain evidence="5">DSM 13643</strain>
    </source>
</reference>
<dbReference type="PANTHER" id="PTHR10491">
    <property type="entry name" value="DTDP-4-DEHYDRORHAMNOSE REDUCTASE"/>
    <property type="match status" value="1"/>
</dbReference>
<dbReference type="GO" id="GO:0005829">
    <property type="term" value="C:cytosol"/>
    <property type="evidence" value="ECO:0007669"/>
    <property type="project" value="TreeGrafter"/>
</dbReference>
<dbReference type="GO" id="GO:0008831">
    <property type="term" value="F:dTDP-4-dehydrorhamnose reductase activity"/>
    <property type="evidence" value="ECO:0007669"/>
    <property type="project" value="UniProtKB-EC"/>
</dbReference>
<dbReference type="Gene3D" id="3.90.25.10">
    <property type="entry name" value="UDP-galactose 4-epimerase, domain 1"/>
    <property type="match status" value="1"/>
</dbReference>
<dbReference type="CDD" id="cd05254">
    <property type="entry name" value="dTDP_HR_like_SDR_e"/>
    <property type="match status" value="1"/>
</dbReference>
<keyword evidence="2" id="KW-0521">NADP</keyword>
<dbReference type="Gene3D" id="3.40.50.720">
    <property type="entry name" value="NAD(P)-binding Rossmann-like Domain"/>
    <property type="match status" value="1"/>
</dbReference>
<keyword evidence="5" id="KW-1185">Reference proteome</keyword>
<dbReference type="RefSeq" id="WP_073195676.1">
    <property type="nucleotide sequence ID" value="NZ_FQXO01000016.1"/>
</dbReference>
<dbReference type="AlphaFoldDB" id="A0A1M5SZE9"/>
<feature type="domain" description="RmlD-like substrate binding" evidence="3">
    <location>
        <begin position="1"/>
        <end position="278"/>
    </location>
</feature>
<organism evidence="4 5">
    <name type="scientific">Caloranaerobacter azorensis DSM 13643</name>
    <dbReference type="NCBI Taxonomy" id="1121264"/>
    <lineage>
        <taxon>Bacteria</taxon>
        <taxon>Bacillati</taxon>
        <taxon>Bacillota</taxon>
        <taxon>Tissierellia</taxon>
        <taxon>Tissierellales</taxon>
        <taxon>Thermohalobacteraceae</taxon>
        <taxon>Caloranaerobacter</taxon>
    </lineage>
</organism>
<protein>
    <recommendedName>
        <fullName evidence="2">dTDP-4-dehydrorhamnose reductase</fullName>
        <ecNumber evidence="2">1.1.1.133</ecNumber>
    </recommendedName>
</protein>
<dbReference type="SUPFAM" id="SSF51735">
    <property type="entry name" value="NAD(P)-binding Rossmann-fold domains"/>
    <property type="match status" value="1"/>
</dbReference>
<comment type="similarity">
    <text evidence="1 2">Belongs to the dTDP-4-dehydrorhamnose reductase family.</text>
</comment>
<dbReference type="GO" id="GO:0019305">
    <property type="term" value="P:dTDP-rhamnose biosynthetic process"/>
    <property type="evidence" value="ECO:0007669"/>
    <property type="project" value="UniProtKB-UniPathway"/>
</dbReference>
<dbReference type="InterPro" id="IPR005913">
    <property type="entry name" value="dTDP_dehydrorham_reduct"/>
</dbReference>
<dbReference type="EMBL" id="FQXO01000016">
    <property type="protein sequence ID" value="SHH43891.1"/>
    <property type="molecule type" value="Genomic_DNA"/>
</dbReference>
<comment type="pathway">
    <text evidence="2">Carbohydrate biosynthesis; dTDP-L-rhamnose biosynthesis.</text>
</comment>
<evidence type="ECO:0000256" key="2">
    <source>
        <dbReference type="RuleBase" id="RU364082"/>
    </source>
</evidence>
<dbReference type="Proteomes" id="UP000183967">
    <property type="component" value="Unassembled WGS sequence"/>
</dbReference>
<proteinExistence type="inferred from homology"/>
<accession>A0A1M5SZE9</accession>
<dbReference type="OrthoDB" id="9803892at2"/>
<dbReference type="NCBIfam" id="TIGR01214">
    <property type="entry name" value="rmlD"/>
    <property type="match status" value="1"/>
</dbReference>
<evidence type="ECO:0000313" key="4">
    <source>
        <dbReference type="EMBL" id="SHH43891.1"/>
    </source>
</evidence>
<gene>
    <name evidence="4" type="ORF">SAMN02745135_00805</name>
</gene>
<keyword evidence="2" id="KW-0560">Oxidoreductase</keyword>
<sequence>MKILLLGGYGLLGSDIYNVLVSKRYEVVRYTKRELNLMDRKKLETVLKYYNPQIVINAAGYTDVNRAQNDFQSAFDINCIGTYNLVYSLKKIDAKLIYISTDYIFNGEKNEPYTEEDEALPLNNYGWTKLVSEDIIRANYKNYYIIRTSWLFGLNGRCFPKIILDKLKNNKKVEVVEDQIGSPTYTIDLAENILDVVNLPYGIYNITNSGNTSWYDYAKLIAEYAGLDSSNIISIKTNKYFEKVKRPSYSVLSNSKWKSYNRPLRHFSEALRDFIDKVI</sequence>
<dbReference type="UniPathway" id="UPA00124"/>
<evidence type="ECO:0000256" key="1">
    <source>
        <dbReference type="ARBA" id="ARBA00010944"/>
    </source>
</evidence>
<name>A0A1M5SZE9_9FIRM</name>
<dbReference type="PANTHER" id="PTHR10491:SF4">
    <property type="entry name" value="METHIONINE ADENOSYLTRANSFERASE 2 SUBUNIT BETA"/>
    <property type="match status" value="1"/>
</dbReference>